<dbReference type="InterPro" id="IPR012349">
    <property type="entry name" value="Split_barrel_FMN-bd"/>
</dbReference>
<sequence>MRRKDREQTEEFAWQVADAAPFACLGLVTPEGEPYQVPISPAREGNCFYFHCALEGKKLDCLAVNSKVCLSFVTGVEPIPEQYTTRYQSALVFGTAYPVTQEEEKRLALKRICQRYAASAMDGYQEETNRLLSRTGIWKIQVESITGKEKK</sequence>
<dbReference type="InterPro" id="IPR024747">
    <property type="entry name" value="Pyridox_Oxase-rel"/>
</dbReference>
<protein>
    <submittedName>
        <fullName evidence="1">Pyridoxamine 5'-phosphate oxidase family protein</fullName>
    </submittedName>
</protein>
<proteinExistence type="predicted"/>
<dbReference type="AlphaFoldDB" id="A0A9D1DCL4"/>
<dbReference type="EMBL" id="DVGY01000085">
    <property type="protein sequence ID" value="HIR40938.1"/>
    <property type="molecule type" value="Genomic_DNA"/>
</dbReference>
<organism evidence="1 2">
    <name type="scientific">Candidatus Egerieicola pullicola</name>
    <dbReference type="NCBI Taxonomy" id="2840775"/>
    <lineage>
        <taxon>Bacteria</taxon>
        <taxon>Bacillati</taxon>
        <taxon>Bacillota</taxon>
        <taxon>Clostridia</taxon>
        <taxon>Eubacteriales</taxon>
        <taxon>Oscillospiraceae</taxon>
        <taxon>Oscillospiraceae incertae sedis</taxon>
        <taxon>Candidatus Egerieicola</taxon>
    </lineage>
</organism>
<dbReference type="SUPFAM" id="SSF50475">
    <property type="entry name" value="FMN-binding split barrel"/>
    <property type="match status" value="1"/>
</dbReference>
<dbReference type="Pfam" id="PF12900">
    <property type="entry name" value="Pyridox_ox_2"/>
    <property type="match status" value="1"/>
</dbReference>
<name>A0A9D1DCL4_9FIRM</name>
<comment type="caution">
    <text evidence="1">The sequence shown here is derived from an EMBL/GenBank/DDBJ whole genome shotgun (WGS) entry which is preliminary data.</text>
</comment>
<reference evidence="1" key="1">
    <citation type="submission" date="2020-10" db="EMBL/GenBank/DDBJ databases">
        <authorList>
            <person name="Gilroy R."/>
        </authorList>
    </citation>
    <scope>NUCLEOTIDE SEQUENCE</scope>
    <source>
        <strain evidence="1">CHK184-25365</strain>
    </source>
</reference>
<dbReference type="PANTHER" id="PTHR34071">
    <property type="entry name" value="5-NITROIMIDAZOLE ANTIBIOTICS RESISTANCE PROTEIN, NIMA-FAMILY-RELATED PROTEIN-RELATED"/>
    <property type="match status" value="1"/>
</dbReference>
<evidence type="ECO:0000313" key="1">
    <source>
        <dbReference type="EMBL" id="HIR40938.1"/>
    </source>
</evidence>
<dbReference type="PANTHER" id="PTHR34071:SF2">
    <property type="entry name" value="FLAVIN-NUCLEOTIDE-BINDING PROTEIN"/>
    <property type="match status" value="1"/>
</dbReference>
<dbReference type="Proteomes" id="UP000886749">
    <property type="component" value="Unassembled WGS sequence"/>
</dbReference>
<evidence type="ECO:0000313" key="2">
    <source>
        <dbReference type="Proteomes" id="UP000886749"/>
    </source>
</evidence>
<dbReference type="Gene3D" id="2.30.110.10">
    <property type="entry name" value="Electron Transport, Fmn-binding Protein, Chain A"/>
    <property type="match status" value="1"/>
</dbReference>
<gene>
    <name evidence="1" type="ORF">IAB36_03820</name>
</gene>
<accession>A0A9D1DCL4</accession>
<reference evidence="1" key="2">
    <citation type="journal article" date="2021" name="PeerJ">
        <title>Extensive microbial diversity within the chicken gut microbiome revealed by metagenomics and culture.</title>
        <authorList>
            <person name="Gilroy R."/>
            <person name="Ravi A."/>
            <person name="Getino M."/>
            <person name="Pursley I."/>
            <person name="Horton D.L."/>
            <person name="Alikhan N.F."/>
            <person name="Baker D."/>
            <person name="Gharbi K."/>
            <person name="Hall N."/>
            <person name="Watson M."/>
            <person name="Adriaenssens E.M."/>
            <person name="Foster-Nyarko E."/>
            <person name="Jarju S."/>
            <person name="Secka A."/>
            <person name="Antonio M."/>
            <person name="Oren A."/>
            <person name="Chaudhuri R.R."/>
            <person name="La Ragione R."/>
            <person name="Hildebrand F."/>
            <person name="Pallen M.J."/>
        </authorList>
    </citation>
    <scope>NUCLEOTIDE SEQUENCE</scope>
    <source>
        <strain evidence="1">CHK184-25365</strain>
    </source>
</reference>